<protein>
    <submittedName>
        <fullName evidence="2">Uncharacterized protein</fullName>
    </submittedName>
</protein>
<proteinExistence type="predicted"/>
<keyword evidence="1" id="KW-0812">Transmembrane</keyword>
<sequence length="139" mass="15825">MIIIVIINIHIIIVVAIIIIIVIVITIIIILLSFNLLPWTNNIADSITCIYVWGEIERKHAPLFLAEADVMFYPEIQEFCTCLSLHLRTSRCVQHLLTRNINLRRELSFPGRSDLVQGMMGMLKQNRKEAVQVSDGSLA</sequence>
<organism evidence="2 3">
    <name type="scientific">Plakobranchus ocellatus</name>
    <dbReference type="NCBI Taxonomy" id="259542"/>
    <lineage>
        <taxon>Eukaryota</taxon>
        <taxon>Metazoa</taxon>
        <taxon>Spiralia</taxon>
        <taxon>Lophotrochozoa</taxon>
        <taxon>Mollusca</taxon>
        <taxon>Gastropoda</taxon>
        <taxon>Heterobranchia</taxon>
        <taxon>Euthyneura</taxon>
        <taxon>Panpulmonata</taxon>
        <taxon>Sacoglossa</taxon>
        <taxon>Placobranchoidea</taxon>
        <taxon>Plakobranchidae</taxon>
        <taxon>Plakobranchus</taxon>
    </lineage>
</organism>
<name>A0AAV3Z3R5_9GAST</name>
<gene>
    <name evidence="2" type="ORF">PoB_001576500</name>
</gene>
<keyword evidence="1" id="KW-1133">Transmembrane helix</keyword>
<evidence type="ECO:0000256" key="1">
    <source>
        <dbReference type="SAM" id="Phobius"/>
    </source>
</evidence>
<evidence type="ECO:0000313" key="2">
    <source>
        <dbReference type="EMBL" id="GFN89259.1"/>
    </source>
</evidence>
<evidence type="ECO:0000313" key="3">
    <source>
        <dbReference type="Proteomes" id="UP000735302"/>
    </source>
</evidence>
<accession>A0AAV3Z3R5</accession>
<dbReference type="Proteomes" id="UP000735302">
    <property type="component" value="Unassembled WGS sequence"/>
</dbReference>
<feature type="transmembrane region" description="Helical" evidence="1">
    <location>
        <begin position="12"/>
        <end position="37"/>
    </location>
</feature>
<dbReference type="EMBL" id="BLXT01001916">
    <property type="protein sequence ID" value="GFN89259.1"/>
    <property type="molecule type" value="Genomic_DNA"/>
</dbReference>
<reference evidence="2 3" key="1">
    <citation type="journal article" date="2021" name="Elife">
        <title>Chloroplast acquisition without the gene transfer in kleptoplastic sea slugs, Plakobranchus ocellatus.</title>
        <authorList>
            <person name="Maeda T."/>
            <person name="Takahashi S."/>
            <person name="Yoshida T."/>
            <person name="Shimamura S."/>
            <person name="Takaki Y."/>
            <person name="Nagai Y."/>
            <person name="Toyoda A."/>
            <person name="Suzuki Y."/>
            <person name="Arimoto A."/>
            <person name="Ishii H."/>
            <person name="Satoh N."/>
            <person name="Nishiyama T."/>
            <person name="Hasebe M."/>
            <person name="Maruyama T."/>
            <person name="Minagawa J."/>
            <person name="Obokata J."/>
            <person name="Shigenobu S."/>
        </authorList>
    </citation>
    <scope>NUCLEOTIDE SEQUENCE [LARGE SCALE GENOMIC DNA]</scope>
</reference>
<dbReference type="AlphaFoldDB" id="A0AAV3Z3R5"/>
<keyword evidence="3" id="KW-1185">Reference proteome</keyword>
<keyword evidence="1" id="KW-0472">Membrane</keyword>
<comment type="caution">
    <text evidence="2">The sequence shown here is derived from an EMBL/GenBank/DDBJ whole genome shotgun (WGS) entry which is preliminary data.</text>
</comment>